<dbReference type="RefSeq" id="XP_064703758.1">
    <property type="nucleotide sequence ID" value="XM_064849534.1"/>
</dbReference>
<organism evidence="3 4">
    <name type="scientific">Exophiala bonariae</name>
    <dbReference type="NCBI Taxonomy" id="1690606"/>
    <lineage>
        <taxon>Eukaryota</taxon>
        <taxon>Fungi</taxon>
        <taxon>Dikarya</taxon>
        <taxon>Ascomycota</taxon>
        <taxon>Pezizomycotina</taxon>
        <taxon>Eurotiomycetes</taxon>
        <taxon>Chaetothyriomycetidae</taxon>
        <taxon>Chaetothyriales</taxon>
        <taxon>Herpotrichiellaceae</taxon>
        <taxon>Exophiala</taxon>
    </lineage>
</organism>
<feature type="region of interest" description="Disordered" evidence="1">
    <location>
        <begin position="1"/>
        <end position="22"/>
    </location>
</feature>
<proteinExistence type="predicted"/>
<dbReference type="Proteomes" id="UP001358417">
    <property type="component" value="Unassembled WGS sequence"/>
</dbReference>
<keyword evidence="2" id="KW-0472">Membrane</keyword>
<gene>
    <name evidence="3" type="ORF">LTR84_005970</name>
</gene>
<dbReference type="AlphaFoldDB" id="A0AAV9N3Q0"/>
<reference evidence="3 4" key="1">
    <citation type="submission" date="2023-08" db="EMBL/GenBank/DDBJ databases">
        <title>Black Yeasts Isolated from many extreme environments.</title>
        <authorList>
            <person name="Coleine C."/>
            <person name="Stajich J.E."/>
            <person name="Selbmann L."/>
        </authorList>
    </citation>
    <scope>NUCLEOTIDE SEQUENCE [LARGE SCALE GENOMIC DNA]</scope>
    <source>
        <strain evidence="3 4">CCFEE 5792</strain>
    </source>
</reference>
<accession>A0AAV9N3Q0</accession>
<evidence type="ECO:0000256" key="2">
    <source>
        <dbReference type="SAM" id="Phobius"/>
    </source>
</evidence>
<evidence type="ECO:0000256" key="1">
    <source>
        <dbReference type="SAM" id="MobiDB-lite"/>
    </source>
</evidence>
<keyword evidence="4" id="KW-1185">Reference proteome</keyword>
<feature type="compositionally biased region" description="Low complexity" evidence="1">
    <location>
        <begin position="10"/>
        <end position="19"/>
    </location>
</feature>
<keyword evidence="2" id="KW-0812">Transmembrane</keyword>
<dbReference type="GeneID" id="89974144"/>
<evidence type="ECO:0000313" key="4">
    <source>
        <dbReference type="Proteomes" id="UP001358417"/>
    </source>
</evidence>
<dbReference type="EMBL" id="JAVRRD010000022">
    <property type="protein sequence ID" value="KAK5048300.1"/>
    <property type="molecule type" value="Genomic_DNA"/>
</dbReference>
<name>A0AAV9N3Q0_9EURO</name>
<feature type="transmembrane region" description="Helical" evidence="2">
    <location>
        <begin position="56"/>
        <end position="77"/>
    </location>
</feature>
<protein>
    <submittedName>
        <fullName evidence="3">Uncharacterized protein</fullName>
    </submittedName>
</protein>
<comment type="caution">
    <text evidence="3">The sequence shown here is derived from an EMBL/GenBank/DDBJ whole genome shotgun (WGS) entry which is preliminary data.</text>
</comment>
<sequence length="183" mass="19817">MEKLSKEEGFTFSSSSTSSQKPKMTSFLNATAINATAFECPGASDTTAWSRGDKLALLQVIAMPLIPIVCGLVQNMMADSKGRLFMRNKGTPDAGGATVIVYASRASALMKGTLLWHSTNKGTPAVPRFPVIRKDGKKATWLNVVKFKLRLALRLSLPLPGKSGDRINILPIHEKDIKPTFPS</sequence>
<keyword evidence="2" id="KW-1133">Transmembrane helix</keyword>
<evidence type="ECO:0000313" key="3">
    <source>
        <dbReference type="EMBL" id="KAK5048300.1"/>
    </source>
</evidence>